<evidence type="ECO:0000259" key="3">
    <source>
        <dbReference type="SMART" id="SM00244"/>
    </source>
</evidence>
<dbReference type="OrthoDB" id="9813479at2"/>
<reference evidence="4 5" key="1">
    <citation type="submission" date="2015-09" db="EMBL/GenBank/DDBJ databases">
        <title>Genome sequence of the marine flavobacterium Croceitalea dokdonensis DOKDO 023 that contains proton- and sodium-pumping rhodopsins.</title>
        <authorList>
            <person name="Kwon S.-K."/>
            <person name="Lee H.K."/>
            <person name="Kwak M.-J."/>
            <person name="Kim J.F."/>
        </authorList>
    </citation>
    <scope>NUCLEOTIDE SEQUENCE [LARGE SCALE GENOMIC DNA]</scope>
    <source>
        <strain evidence="4 5">DOKDO 023</strain>
    </source>
</reference>
<comment type="subcellular location">
    <subcellularLocation>
        <location evidence="1">Membrane</location>
        <topology evidence="1">Single-pass membrane protein</topology>
    </subcellularLocation>
</comment>
<keyword evidence="2" id="KW-0812">Transmembrane</keyword>
<dbReference type="RefSeq" id="WP_054559337.1">
    <property type="nucleotide sequence ID" value="NZ_LDJX01000004.1"/>
</dbReference>
<evidence type="ECO:0000256" key="2">
    <source>
        <dbReference type="SAM" id="Phobius"/>
    </source>
</evidence>
<dbReference type="PATRIC" id="fig|1300341.3.peg.2435"/>
<organism evidence="4 5">
    <name type="scientific">Croceitalea dokdonensis DOKDO 023</name>
    <dbReference type="NCBI Taxonomy" id="1300341"/>
    <lineage>
        <taxon>Bacteria</taxon>
        <taxon>Pseudomonadati</taxon>
        <taxon>Bacteroidota</taxon>
        <taxon>Flavobacteriia</taxon>
        <taxon>Flavobacteriales</taxon>
        <taxon>Flavobacteriaceae</taxon>
        <taxon>Croceitalea</taxon>
    </lineage>
</organism>
<dbReference type="SUPFAM" id="SSF117892">
    <property type="entry name" value="Band 7/SPFH domain"/>
    <property type="match status" value="1"/>
</dbReference>
<dbReference type="InterPro" id="IPR036013">
    <property type="entry name" value="Band_7/SPFH_dom_sf"/>
</dbReference>
<dbReference type="PANTHER" id="PTHR43446:SF1">
    <property type="entry name" value="BAND 7 DOMAIN-CONTAINING PROTEIN"/>
    <property type="match status" value="1"/>
</dbReference>
<name>A0A0P7AIZ9_9FLAO</name>
<evidence type="ECO:0000256" key="1">
    <source>
        <dbReference type="ARBA" id="ARBA00004167"/>
    </source>
</evidence>
<dbReference type="STRING" id="1300341.I595_2263"/>
<evidence type="ECO:0000313" key="4">
    <source>
        <dbReference type="EMBL" id="KPM31768.1"/>
    </source>
</evidence>
<comment type="caution">
    <text evidence="4">The sequence shown here is derived from an EMBL/GenBank/DDBJ whole genome shotgun (WGS) entry which is preliminary data.</text>
</comment>
<dbReference type="GO" id="GO:0016020">
    <property type="term" value="C:membrane"/>
    <property type="evidence" value="ECO:0007669"/>
    <property type="project" value="UniProtKB-SubCell"/>
</dbReference>
<keyword evidence="2" id="KW-1133">Transmembrane helix</keyword>
<dbReference type="SMART" id="SM00244">
    <property type="entry name" value="PHB"/>
    <property type="match status" value="1"/>
</dbReference>
<accession>A0A0P7AIZ9</accession>
<dbReference type="Gene3D" id="3.30.479.30">
    <property type="entry name" value="Band 7 domain"/>
    <property type="match status" value="1"/>
</dbReference>
<gene>
    <name evidence="4" type="ORF">I595_2263</name>
</gene>
<dbReference type="Pfam" id="PF01145">
    <property type="entry name" value="Band_7"/>
    <property type="match status" value="1"/>
</dbReference>
<dbReference type="Proteomes" id="UP000050280">
    <property type="component" value="Unassembled WGS sequence"/>
</dbReference>
<protein>
    <submittedName>
        <fullName evidence="4">Putative integral membrane protein</fullName>
    </submittedName>
</protein>
<feature type="transmembrane region" description="Helical" evidence="2">
    <location>
        <begin position="37"/>
        <end position="55"/>
    </location>
</feature>
<dbReference type="InterPro" id="IPR001107">
    <property type="entry name" value="Band_7"/>
</dbReference>
<sequence>MSNEKTITALNGYFMLFVCLALLSAGIFMLIETGNLWSGSLIFLSLLLSAGLVLVNPNSSRVLLLFGKYVGTIKKNGLFWVNPLFTKKKISLRASNFDSERLKVNDKLGNPIMISTILVWRVTDTYKAAFDVDDYKNFVRVQTDAAVRKLASMYPYDNFADEGIEEDITLRSSVNEVSEALEKEIQDRLQMAGIEVLEARIGYLAYAQEIANAMLKRQQATAIVAARHKIVEGAVSMVEMALDELGNKGIVDLDEERKAAMVSNLMVVLCSDKDASPVLNTGTLNH</sequence>
<feature type="transmembrane region" description="Helical" evidence="2">
    <location>
        <begin position="12"/>
        <end position="31"/>
    </location>
</feature>
<proteinExistence type="predicted"/>
<feature type="domain" description="Band 7" evidence="3">
    <location>
        <begin position="50"/>
        <end position="218"/>
    </location>
</feature>
<dbReference type="EMBL" id="LDJX01000004">
    <property type="protein sequence ID" value="KPM31768.1"/>
    <property type="molecule type" value="Genomic_DNA"/>
</dbReference>
<dbReference type="AlphaFoldDB" id="A0A0P7AIZ9"/>
<evidence type="ECO:0000313" key="5">
    <source>
        <dbReference type="Proteomes" id="UP000050280"/>
    </source>
</evidence>
<keyword evidence="5" id="KW-1185">Reference proteome</keyword>
<dbReference type="CDD" id="cd03402">
    <property type="entry name" value="SPFH_like_u2"/>
    <property type="match status" value="1"/>
</dbReference>
<keyword evidence="2" id="KW-0472">Membrane</keyword>
<dbReference type="PANTHER" id="PTHR43446">
    <property type="entry name" value="MEMBRANE PROTEIN-RELATED"/>
    <property type="match status" value="1"/>
</dbReference>